<evidence type="ECO:0000256" key="9">
    <source>
        <dbReference type="ARBA" id="ARBA00037631"/>
    </source>
</evidence>
<comment type="catalytic activity">
    <reaction evidence="8">
        <text>Eliminative cleavage of (1-&gt;4)-alpha-D-galacturonan methyl ester to give oligosaccharides with 4-deoxy-6-O-methyl-alpha-D-galact-4-enuronosyl groups at their non-reducing ends.</text>
        <dbReference type="EC" id="4.2.2.10"/>
    </reaction>
</comment>
<reference evidence="14" key="1">
    <citation type="submission" date="2022-06" db="EMBL/GenBank/DDBJ databases">
        <title>Complete genome sequences of two strains of the flax pathogen Septoria linicola.</title>
        <authorList>
            <person name="Lapalu N."/>
            <person name="Simon A."/>
            <person name="Demenou B."/>
            <person name="Paumier D."/>
            <person name="Guillot M.-P."/>
            <person name="Gout L."/>
            <person name="Valade R."/>
        </authorList>
    </citation>
    <scope>NUCLEOTIDE SEQUENCE</scope>
    <source>
        <strain evidence="14">SE15195</strain>
    </source>
</reference>
<evidence type="ECO:0000256" key="10">
    <source>
        <dbReference type="ARBA" id="ARBA00039082"/>
    </source>
</evidence>
<feature type="chain" id="PRO_5040420663" description="pectin lyase" evidence="12">
    <location>
        <begin position="17"/>
        <end position="369"/>
    </location>
</feature>
<gene>
    <name evidence="14" type="ORF">Slin15195_G121120</name>
</gene>
<evidence type="ECO:0000256" key="8">
    <source>
        <dbReference type="ARBA" id="ARBA00036818"/>
    </source>
</evidence>
<comment type="function">
    <text evidence="9">Pectinolytic enzymes consist of four classes of enzymes: pectin lyase, polygalacturonase, pectin methylesterase and rhamnogalacturonase. Among pectinolytic enzymes, pectin lyase is the most important in depolymerization of pectin, since it cleaves internal glycosidic bonds of highly methylated pectins.</text>
</comment>
<evidence type="ECO:0000256" key="2">
    <source>
        <dbReference type="ARBA" id="ARBA00010980"/>
    </source>
</evidence>
<dbReference type="EC" id="4.2.2.10" evidence="10"/>
<keyword evidence="7 11" id="KW-0456">Lyase</keyword>
<evidence type="ECO:0000259" key="13">
    <source>
        <dbReference type="SMART" id="SM00656"/>
    </source>
</evidence>
<dbReference type="GO" id="GO:0005576">
    <property type="term" value="C:extracellular region"/>
    <property type="evidence" value="ECO:0007669"/>
    <property type="project" value="UniProtKB-SubCell"/>
</dbReference>
<keyword evidence="3 11" id="KW-0964">Secreted</keyword>
<keyword evidence="15" id="KW-1185">Reference proteome</keyword>
<dbReference type="SUPFAM" id="SSF51126">
    <property type="entry name" value="Pectin lyase-like"/>
    <property type="match status" value="1"/>
</dbReference>
<dbReference type="EMBL" id="CP099428">
    <property type="protein sequence ID" value="USW58793.1"/>
    <property type="molecule type" value="Genomic_DNA"/>
</dbReference>
<dbReference type="Proteomes" id="UP001056384">
    <property type="component" value="Chromosome 11"/>
</dbReference>
<keyword evidence="6" id="KW-0325">Glycoprotein</keyword>
<protein>
    <recommendedName>
        <fullName evidence="10">pectin lyase</fullName>
        <ecNumber evidence="10">4.2.2.10</ecNumber>
    </recommendedName>
</protein>
<evidence type="ECO:0000313" key="14">
    <source>
        <dbReference type="EMBL" id="USW58793.1"/>
    </source>
</evidence>
<feature type="signal peptide" evidence="12">
    <location>
        <begin position="1"/>
        <end position="16"/>
    </location>
</feature>
<evidence type="ECO:0000256" key="11">
    <source>
        <dbReference type="RuleBase" id="RU361173"/>
    </source>
</evidence>
<dbReference type="Gene3D" id="2.160.20.10">
    <property type="entry name" value="Single-stranded right-handed beta-helix, Pectin lyase-like"/>
    <property type="match status" value="1"/>
</dbReference>
<dbReference type="InterPro" id="IPR045032">
    <property type="entry name" value="PEL"/>
</dbReference>
<comment type="similarity">
    <text evidence="2 11">Belongs to the polysaccharide lyase 1 family.</text>
</comment>
<evidence type="ECO:0000256" key="6">
    <source>
        <dbReference type="ARBA" id="ARBA00023180"/>
    </source>
</evidence>
<evidence type="ECO:0000256" key="3">
    <source>
        <dbReference type="ARBA" id="ARBA00022525"/>
    </source>
</evidence>
<dbReference type="SMART" id="SM00656">
    <property type="entry name" value="Amb_all"/>
    <property type="match status" value="1"/>
</dbReference>
<dbReference type="InterPro" id="IPR002022">
    <property type="entry name" value="Pec_lyase"/>
</dbReference>
<keyword evidence="5" id="KW-1015">Disulfide bond</keyword>
<sequence length="369" mass="38326">MKTISSLLLLAAHAAAQTGTAEGFASGVTGGGSAARVTPSTNAQLVSYLGDSTARVVVLTKTFDFVGTEGSVTETGCAPWGTSSACQLAINANNWCSTNPAAQVTYDKAGPTAIDVASRKTIIGVGTSGVIRGKGLRIIGGVSNVIIQNIHITELNPKYVWGGDALNIDGDLVWVDHVKVSRVGRQMVRTGPDATKRISLTNNDFDGTTSWSASCDGHHYWAFLMQGNNDKVTMKGNYIHGVSGRAPKVLGSNALFHVVNNYFADNTGHAFDVESGPAVVIEGNQFENIKTPIQGSVGTTFAAPTNLNSACTATLGHACQPNNLVGSGSLTGSTSTSFLSRYQGHGAAIATQNTLVKRNVLNNAGIGKI</sequence>
<dbReference type="InterPro" id="IPR011050">
    <property type="entry name" value="Pectin_lyase_fold/virulence"/>
</dbReference>
<name>A0A9Q9B4H9_9PEZI</name>
<evidence type="ECO:0000256" key="1">
    <source>
        <dbReference type="ARBA" id="ARBA00004613"/>
    </source>
</evidence>
<evidence type="ECO:0000256" key="5">
    <source>
        <dbReference type="ARBA" id="ARBA00023157"/>
    </source>
</evidence>
<evidence type="ECO:0000313" key="15">
    <source>
        <dbReference type="Proteomes" id="UP001056384"/>
    </source>
</evidence>
<feature type="domain" description="Pectate lyase" evidence="13">
    <location>
        <begin position="85"/>
        <end position="292"/>
    </location>
</feature>
<dbReference type="GO" id="GO:0047490">
    <property type="term" value="F:pectin lyase activity"/>
    <property type="evidence" value="ECO:0007669"/>
    <property type="project" value="UniProtKB-EC"/>
</dbReference>
<dbReference type="AlphaFoldDB" id="A0A9Q9B4H9"/>
<organism evidence="14 15">
    <name type="scientific">Septoria linicola</name>
    <dbReference type="NCBI Taxonomy" id="215465"/>
    <lineage>
        <taxon>Eukaryota</taxon>
        <taxon>Fungi</taxon>
        <taxon>Dikarya</taxon>
        <taxon>Ascomycota</taxon>
        <taxon>Pezizomycotina</taxon>
        <taxon>Dothideomycetes</taxon>
        <taxon>Dothideomycetidae</taxon>
        <taxon>Mycosphaerellales</taxon>
        <taxon>Mycosphaerellaceae</taxon>
        <taxon>Septoria</taxon>
    </lineage>
</organism>
<dbReference type="InterPro" id="IPR012334">
    <property type="entry name" value="Pectin_lyas_fold"/>
</dbReference>
<evidence type="ECO:0000256" key="7">
    <source>
        <dbReference type="ARBA" id="ARBA00023239"/>
    </source>
</evidence>
<dbReference type="PANTHER" id="PTHR31683">
    <property type="entry name" value="PECTATE LYASE 18-RELATED"/>
    <property type="match status" value="1"/>
</dbReference>
<dbReference type="GO" id="GO:0030570">
    <property type="term" value="F:pectate lyase activity"/>
    <property type="evidence" value="ECO:0007669"/>
    <property type="project" value="InterPro"/>
</dbReference>
<dbReference type="Pfam" id="PF00544">
    <property type="entry name" value="Pectate_lyase_4"/>
    <property type="match status" value="1"/>
</dbReference>
<keyword evidence="11" id="KW-0119">Carbohydrate metabolism</keyword>
<keyword evidence="4 12" id="KW-0732">Signal</keyword>
<proteinExistence type="inferred from homology"/>
<keyword evidence="11" id="KW-0624">Polysaccharide degradation</keyword>
<dbReference type="OrthoDB" id="1637350at2759"/>
<dbReference type="FunFam" id="2.160.20.10:FF:000003">
    <property type="entry name" value="Pectin lyase F"/>
    <property type="match status" value="1"/>
</dbReference>
<dbReference type="PANTHER" id="PTHR31683:SF67">
    <property type="entry name" value="PECTIN LYASE F-RELATED"/>
    <property type="match status" value="1"/>
</dbReference>
<comment type="subcellular location">
    <subcellularLocation>
        <location evidence="1 11">Secreted</location>
    </subcellularLocation>
</comment>
<dbReference type="GO" id="GO:0000272">
    <property type="term" value="P:polysaccharide catabolic process"/>
    <property type="evidence" value="ECO:0007669"/>
    <property type="project" value="UniProtKB-KW"/>
</dbReference>
<evidence type="ECO:0000256" key="4">
    <source>
        <dbReference type="ARBA" id="ARBA00022729"/>
    </source>
</evidence>
<accession>A0A9Q9B4H9</accession>
<evidence type="ECO:0000256" key="12">
    <source>
        <dbReference type="SAM" id="SignalP"/>
    </source>
</evidence>